<dbReference type="InterPro" id="IPR027409">
    <property type="entry name" value="GroEL-like_apical_dom_sf"/>
</dbReference>
<dbReference type="AlphaFoldDB" id="A0A0H5BL55"/>
<dbReference type="Gene3D" id="3.50.7.10">
    <property type="entry name" value="GroEL"/>
    <property type="match status" value="1"/>
</dbReference>
<evidence type="ECO:0000256" key="2">
    <source>
        <dbReference type="ARBA" id="ARBA00022741"/>
    </source>
</evidence>
<protein>
    <submittedName>
        <fullName evidence="6">T-complex protein beta SU</fullName>
    </submittedName>
</protein>
<dbReference type="InterPro" id="IPR002423">
    <property type="entry name" value="Cpn60/GroEL/TCP-1"/>
</dbReference>
<dbReference type="Gene3D" id="1.10.560.10">
    <property type="entry name" value="GroEL-like equatorial domain"/>
    <property type="match status" value="1"/>
</dbReference>
<gene>
    <name evidence="6" type="primary">tcpB</name>
</gene>
<dbReference type="InterPro" id="IPR027410">
    <property type="entry name" value="TCP-1-like_intermed_sf"/>
</dbReference>
<keyword evidence="2" id="KW-0547">Nucleotide-binding</keyword>
<organism evidence="6">
    <name type="scientific">Lotharella vacuolata</name>
    <dbReference type="NCBI Taxonomy" id="74820"/>
    <lineage>
        <taxon>Eukaryota</taxon>
        <taxon>Sar</taxon>
        <taxon>Rhizaria</taxon>
        <taxon>Cercozoa</taxon>
        <taxon>Chlorarachniophyceae</taxon>
        <taxon>Lotharella</taxon>
    </lineage>
</organism>
<dbReference type="EMBL" id="AB996600">
    <property type="protein sequence ID" value="BAS01597.1"/>
    <property type="molecule type" value="Genomic_DNA"/>
</dbReference>
<dbReference type="Gene3D" id="3.30.260.10">
    <property type="entry name" value="TCP-1-like chaperonin intermediate domain"/>
    <property type="match status" value="1"/>
</dbReference>
<keyword evidence="5" id="KW-1133">Transmembrane helix</keyword>
<proteinExistence type="inferred from homology"/>
<dbReference type="InterPro" id="IPR027413">
    <property type="entry name" value="GROEL-like_equatorial_sf"/>
</dbReference>
<evidence type="ECO:0000256" key="5">
    <source>
        <dbReference type="SAM" id="Phobius"/>
    </source>
</evidence>
<comment type="similarity">
    <text evidence="1">Belongs to the TCP-1 chaperonin family.</text>
</comment>
<dbReference type="InterPro" id="IPR017998">
    <property type="entry name" value="Chaperone_TCP-1"/>
</dbReference>
<dbReference type="GO" id="GO:0005524">
    <property type="term" value="F:ATP binding"/>
    <property type="evidence" value="ECO:0007669"/>
    <property type="project" value="UniProtKB-KW"/>
</dbReference>
<dbReference type="SUPFAM" id="SSF48592">
    <property type="entry name" value="GroEL equatorial domain-like"/>
    <property type="match status" value="1"/>
</dbReference>
<sequence length="501" mass="58755">MKNCKIVNKKILNFLIINSLVFIISLIKKTFGPSGLLKMIKKKKSFFYHCVEIYVTKNTILIIKIVCKSNPLIYPIVMVLKENNTNIGDGGKILVLFLSEIISKSLINFLFENKKKITTFRKCILKSIDILNFSRIRVSKHLTEFLFFFIFNCLETTCYSKIAKSIAFEIITFFFKFYQLNKKTVFNKVLQNLSKIKITNLKIGSIFDLLLFCGFIYSEQNQPKFNKKMLKNTGIFICIDKISTNNFYSIYKFFLNSKKKDKSMFDNIVVLSTTNFLFKPKYRCKNVYILGNFKEEFLLKISVDLQIPIISNFMVLSSEIVFTVEKVFEYELFGSLKLFFQKKKDCKYFSVIILSGEKTTKPDLKSVIYKTLKSYLNILDHQFMVYGAGYIEMLISKYLLKTFFSELNINPMVMNVYLESLLSIPKILLKNLGLKIDYFFKLINYLVTGNNVFIINNKKKCFSLVKYAYCFEPHINKEFLYNIIMVVIREFNSLNSLVVFF</sequence>
<evidence type="ECO:0000256" key="3">
    <source>
        <dbReference type="ARBA" id="ARBA00022840"/>
    </source>
</evidence>
<dbReference type="Pfam" id="PF00118">
    <property type="entry name" value="Cpn60_TCP1"/>
    <property type="match status" value="2"/>
</dbReference>
<keyword evidence="6" id="KW-0542">Nucleomorph</keyword>
<name>A0A0H5BL55_9EUKA</name>
<evidence type="ECO:0000256" key="4">
    <source>
        <dbReference type="ARBA" id="ARBA00023186"/>
    </source>
</evidence>
<evidence type="ECO:0000313" key="6">
    <source>
        <dbReference type="EMBL" id="BAS01597.1"/>
    </source>
</evidence>
<feature type="transmembrane region" description="Helical" evidence="5">
    <location>
        <begin position="12"/>
        <end position="31"/>
    </location>
</feature>
<keyword evidence="5" id="KW-0812">Transmembrane</keyword>
<keyword evidence="3" id="KW-0067">ATP-binding</keyword>
<keyword evidence="4" id="KW-0143">Chaperone</keyword>
<dbReference type="GO" id="GO:0140662">
    <property type="term" value="F:ATP-dependent protein folding chaperone"/>
    <property type="evidence" value="ECO:0007669"/>
    <property type="project" value="InterPro"/>
</dbReference>
<dbReference type="PANTHER" id="PTHR11353">
    <property type="entry name" value="CHAPERONIN"/>
    <property type="match status" value="1"/>
</dbReference>
<keyword evidence="5" id="KW-0472">Membrane</keyword>
<evidence type="ECO:0000256" key="1">
    <source>
        <dbReference type="ARBA" id="ARBA00008020"/>
    </source>
</evidence>
<reference evidence="6" key="1">
    <citation type="journal article" date="2015" name="Genome Biol. Evol.">
        <title>Nucleomorph Genome Sequences of Two Chlorarachniophytes, Amorphochlora amoebiformis and Lotharella vacuolata.</title>
        <authorList>
            <person name="Suzuki S."/>
            <person name="Shirato S."/>
            <person name="Hirakawa Y."/>
            <person name="Ishida K."/>
        </authorList>
    </citation>
    <scope>NUCLEOTIDE SEQUENCE</scope>
    <source>
        <strain evidence="6">CCMP240</strain>
    </source>
</reference>
<accession>A0A0H5BL55</accession>
<geneLocation type="nucleomorph" evidence="6"/>